<dbReference type="EMBL" id="JACIHU010000008">
    <property type="protein sequence ID" value="MBB4481134.1"/>
    <property type="molecule type" value="Genomic_DNA"/>
</dbReference>
<proteinExistence type="predicted"/>
<reference evidence="3 4" key="1">
    <citation type="submission" date="2020-08" db="EMBL/GenBank/DDBJ databases">
        <title>Genomic Encyclopedia of Type Strains, Phase IV (KMG-V): Genome sequencing to study the core and pangenomes of soil and plant-associated prokaryotes.</title>
        <authorList>
            <person name="Whitman W."/>
        </authorList>
    </citation>
    <scope>NUCLEOTIDE SEQUENCE [LARGE SCALE GENOMIC DNA]</scope>
    <source>
        <strain evidence="1 4">SEMIA 471</strain>
        <strain evidence="2 3">SEMIA 489</strain>
    </source>
</reference>
<dbReference type="AlphaFoldDB" id="A0A7W6ZJN7"/>
<evidence type="ECO:0000313" key="4">
    <source>
        <dbReference type="Proteomes" id="UP000557344"/>
    </source>
</evidence>
<dbReference type="Proteomes" id="UP000523431">
    <property type="component" value="Unassembled WGS sequence"/>
</dbReference>
<dbReference type="EMBL" id="JACIID010000008">
    <property type="protein sequence ID" value="MBB4537251.1"/>
    <property type="molecule type" value="Genomic_DNA"/>
</dbReference>
<evidence type="ECO:0000313" key="1">
    <source>
        <dbReference type="EMBL" id="MBB4481134.1"/>
    </source>
</evidence>
<accession>A0A7W6ZJN7</accession>
<name>A0A7W6ZJN7_RHIET</name>
<sequence>MDETKCVAWAHISENAGSAQHVAAQRMRFNRMRASKAVRPSEFESRPNPAGTGKAKILNVLSTMAIGRTFLAGRQELTEPAALGKPWRCCG</sequence>
<dbReference type="RefSeq" id="WP_246723331.1">
    <property type="nucleotide sequence ID" value="NZ_JACIHU010000008.1"/>
</dbReference>
<organism evidence="2 3">
    <name type="scientific">Rhizobium etli</name>
    <dbReference type="NCBI Taxonomy" id="29449"/>
    <lineage>
        <taxon>Bacteria</taxon>
        <taxon>Pseudomonadati</taxon>
        <taxon>Pseudomonadota</taxon>
        <taxon>Alphaproteobacteria</taxon>
        <taxon>Hyphomicrobiales</taxon>
        <taxon>Rhizobiaceae</taxon>
        <taxon>Rhizobium/Agrobacterium group</taxon>
        <taxon>Rhizobium</taxon>
    </lineage>
</organism>
<comment type="caution">
    <text evidence="2">The sequence shown here is derived from an EMBL/GenBank/DDBJ whole genome shotgun (WGS) entry which is preliminary data.</text>
</comment>
<gene>
    <name evidence="1" type="ORF">GGE46_003730</name>
    <name evidence="2" type="ORF">GGE57_004015</name>
</gene>
<protein>
    <submittedName>
        <fullName evidence="2">Uncharacterized protein</fullName>
    </submittedName>
</protein>
<dbReference type="Proteomes" id="UP000557344">
    <property type="component" value="Unassembled WGS sequence"/>
</dbReference>
<evidence type="ECO:0000313" key="3">
    <source>
        <dbReference type="Proteomes" id="UP000523431"/>
    </source>
</evidence>
<evidence type="ECO:0000313" key="2">
    <source>
        <dbReference type="EMBL" id="MBB4537251.1"/>
    </source>
</evidence>